<evidence type="ECO:0000313" key="4">
    <source>
        <dbReference type="EMBL" id="SEH64349.1"/>
    </source>
</evidence>
<dbReference type="Pfam" id="PF04333">
    <property type="entry name" value="MlaA"/>
    <property type="match status" value="1"/>
</dbReference>
<feature type="signal peptide" evidence="3">
    <location>
        <begin position="1"/>
        <end position="19"/>
    </location>
</feature>
<gene>
    <name evidence="4" type="ORF">BAZSYMA_ACONTIG00005_9</name>
</gene>
<protein>
    <submittedName>
        <fullName evidence="4">VacJ family lipoprotein</fullName>
    </submittedName>
</protein>
<dbReference type="PRINTS" id="PR01805">
    <property type="entry name" value="VACJLIPOPROT"/>
</dbReference>
<accession>A0A1H6JQD2</accession>
<dbReference type="GO" id="GO:0016020">
    <property type="term" value="C:membrane"/>
    <property type="evidence" value="ECO:0007669"/>
    <property type="project" value="InterPro"/>
</dbReference>
<dbReference type="AlphaFoldDB" id="A0A1H6JQD2"/>
<evidence type="ECO:0000256" key="1">
    <source>
        <dbReference type="ARBA" id="ARBA00010634"/>
    </source>
</evidence>
<dbReference type="Proteomes" id="UP000198988">
    <property type="component" value="Unassembled WGS sequence"/>
</dbReference>
<comment type="similarity">
    <text evidence="1">Belongs to the MlaA family.</text>
</comment>
<sequence>MKNLLISSLCLIFSMIVIAEEEFDPFEETNRVIFEFNQDLDETLFEPVAKSYQENVAKPVQNRVSDFSSNIGDIGTLGNEIAQFELINSASTLGRVLINSTVGLFGLFDVASDWGLEKTEEDFGQTLAVWGTPEGSYVVLPVLGPSTLRDVAGKVVDVAQRVERTEKLKTAQEAGVIALQAVDTRVKLLPVIDLIRQSDDPYVAVRSSYLQKRKHDIYNGNLPEDDEF</sequence>
<dbReference type="InterPro" id="IPR007428">
    <property type="entry name" value="MlaA"/>
</dbReference>
<keyword evidence="4" id="KW-0449">Lipoprotein</keyword>
<keyword evidence="2 3" id="KW-0732">Signal</keyword>
<proteinExistence type="inferred from homology"/>
<name>A0A1H6JQD2_9GAMM</name>
<evidence type="ECO:0000256" key="3">
    <source>
        <dbReference type="SAM" id="SignalP"/>
    </source>
</evidence>
<dbReference type="EMBL" id="CDSC02000070">
    <property type="protein sequence ID" value="SEH64349.1"/>
    <property type="molecule type" value="Genomic_DNA"/>
</dbReference>
<dbReference type="PANTHER" id="PTHR30035:SF3">
    <property type="entry name" value="INTERMEMBRANE PHOSPHOLIPID TRANSPORT SYSTEM LIPOPROTEIN MLAA"/>
    <property type="match status" value="1"/>
</dbReference>
<dbReference type="OrthoDB" id="9785326at2"/>
<reference evidence="5" key="1">
    <citation type="submission" date="2016-06" db="EMBL/GenBank/DDBJ databases">
        <authorList>
            <person name="Petersen J."/>
            <person name="Sayavedra L."/>
        </authorList>
    </citation>
    <scope>NUCLEOTIDE SEQUENCE [LARGE SCALE GENOMIC DNA]</scope>
    <source>
        <strain evidence="5">BazSymA</strain>
    </source>
</reference>
<dbReference type="PANTHER" id="PTHR30035">
    <property type="entry name" value="LIPOPROTEIN VACJ-RELATED"/>
    <property type="match status" value="1"/>
</dbReference>
<organism evidence="4 5">
    <name type="scientific">Bathymodiolus azoricus thioautotrophic gill symbiont</name>
    <dbReference type="NCBI Taxonomy" id="235205"/>
    <lineage>
        <taxon>Bacteria</taxon>
        <taxon>Pseudomonadati</taxon>
        <taxon>Pseudomonadota</taxon>
        <taxon>Gammaproteobacteria</taxon>
        <taxon>sulfur-oxidizing symbionts</taxon>
    </lineage>
</organism>
<dbReference type="GO" id="GO:0120010">
    <property type="term" value="P:intermembrane phospholipid transfer"/>
    <property type="evidence" value="ECO:0007669"/>
    <property type="project" value="TreeGrafter"/>
</dbReference>
<evidence type="ECO:0000256" key="2">
    <source>
        <dbReference type="ARBA" id="ARBA00022729"/>
    </source>
</evidence>
<evidence type="ECO:0000313" key="5">
    <source>
        <dbReference type="Proteomes" id="UP000198988"/>
    </source>
</evidence>
<feature type="chain" id="PRO_5011530744" evidence="3">
    <location>
        <begin position="20"/>
        <end position="228"/>
    </location>
</feature>
<dbReference type="RefSeq" id="WP_090714834.1">
    <property type="nucleotide sequence ID" value="NZ_CAESAP020000119.1"/>
</dbReference>